<evidence type="ECO:0000313" key="3">
    <source>
        <dbReference type="Proteomes" id="UP000724874"/>
    </source>
</evidence>
<feature type="compositionally biased region" description="Basic and acidic residues" evidence="1">
    <location>
        <begin position="193"/>
        <end position="203"/>
    </location>
</feature>
<accession>A0A9P5NDW4</accession>
<organism evidence="2 3">
    <name type="scientific">Gymnopilus junonius</name>
    <name type="common">Spectacular rustgill mushroom</name>
    <name type="synonym">Gymnopilus spectabilis subsp. junonius</name>
    <dbReference type="NCBI Taxonomy" id="109634"/>
    <lineage>
        <taxon>Eukaryota</taxon>
        <taxon>Fungi</taxon>
        <taxon>Dikarya</taxon>
        <taxon>Basidiomycota</taxon>
        <taxon>Agaricomycotina</taxon>
        <taxon>Agaricomycetes</taxon>
        <taxon>Agaricomycetidae</taxon>
        <taxon>Agaricales</taxon>
        <taxon>Agaricineae</taxon>
        <taxon>Hymenogastraceae</taxon>
        <taxon>Gymnopilus</taxon>
    </lineage>
</organism>
<evidence type="ECO:0000256" key="1">
    <source>
        <dbReference type="SAM" id="MobiDB-lite"/>
    </source>
</evidence>
<comment type="caution">
    <text evidence="2">The sequence shown here is derived from an EMBL/GenBank/DDBJ whole genome shotgun (WGS) entry which is preliminary data.</text>
</comment>
<protein>
    <submittedName>
        <fullName evidence="2">Uncharacterized protein</fullName>
    </submittedName>
</protein>
<evidence type="ECO:0000313" key="2">
    <source>
        <dbReference type="EMBL" id="KAF8884560.1"/>
    </source>
</evidence>
<gene>
    <name evidence="2" type="ORF">CPB84DRAFT_1867075</name>
</gene>
<dbReference type="EMBL" id="JADNYJ010000107">
    <property type="protein sequence ID" value="KAF8884560.1"/>
    <property type="molecule type" value="Genomic_DNA"/>
</dbReference>
<dbReference type="InterPro" id="IPR024079">
    <property type="entry name" value="MetalloPept_cat_dom_sf"/>
</dbReference>
<dbReference type="GO" id="GO:0008237">
    <property type="term" value="F:metallopeptidase activity"/>
    <property type="evidence" value="ECO:0007669"/>
    <property type="project" value="InterPro"/>
</dbReference>
<keyword evidence="3" id="KW-1185">Reference proteome</keyword>
<dbReference type="AlphaFoldDB" id="A0A9P5NDW4"/>
<dbReference type="Gene3D" id="3.40.390.10">
    <property type="entry name" value="Collagenase (Catalytic Domain)"/>
    <property type="match status" value="1"/>
</dbReference>
<reference evidence="2" key="1">
    <citation type="submission" date="2020-11" db="EMBL/GenBank/DDBJ databases">
        <authorList>
            <consortium name="DOE Joint Genome Institute"/>
            <person name="Ahrendt S."/>
            <person name="Riley R."/>
            <person name="Andreopoulos W."/>
            <person name="LaButti K."/>
            <person name="Pangilinan J."/>
            <person name="Ruiz-duenas F.J."/>
            <person name="Barrasa J.M."/>
            <person name="Sanchez-Garcia M."/>
            <person name="Camarero S."/>
            <person name="Miyauchi S."/>
            <person name="Serrano A."/>
            <person name="Linde D."/>
            <person name="Babiker R."/>
            <person name="Drula E."/>
            <person name="Ayuso-Fernandez I."/>
            <person name="Pacheco R."/>
            <person name="Padilla G."/>
            <person name="Ferreira P."/>
            <person name="Barriuso J."/>
            <person name="Kellner H."/>
            <person name="Castanera R."/>
            <person name="Alfaro M."/>
            <person name="Ramirez L."/>
            <person name="Pisabarro A.G."/>
            <person name="Kuo A."/>
            <person name="Tritt A."/>
            <person name="Lipzen A."/>
            <person name="He G."/>
            <person name="Yan M."/>
            <person name="Ng V."/>
            <person name="Cullen D."/>
            <person name="Martin F."/>
            <person name="Rosso M.-N."/>
            <person name="Henrissat B."/>
            <person name="Hibbett D."/>
            <person name="Martinez A.T."/>
            <person name="Grigoriev I.V."/>
        </authorList>
    </citation>
    <scope>NUCLEOTIDE SEQUENCE</scope>
    <source>
        <strain evidence="2">AH 44721</strain>
    </source>
</reference>
<dbReference type="Proteomes" id="UP000724874">
    <property type="component" value="Unassembled WGS sequence"/>
</dbReference>
<name>A0A9P5NDW4_GYMJU</name>
<dbReference type="OrthoDB" id="3067737at2759"/>
<sequence>MLPTLAHEQVMNMKNMLDHEVDHPQLHDHLVNAFGPNYNKAEIKKTVDRLAGGAFDIGSTNAPNTGEYAGVAAKTSSNARTARVGITEAFHKLTPEAQAGALLHEASHAIALTKDYFGPDAHNHIDSLKSENGKTEGTKSGYAHTDLDHLKQHASDVMHKNADSYRVFGHTATHGLAKPLPPIEVKPQHPCHSKSDGKDCSLQ</sequence>
<proteinExistence type="predicted"/>
<feature type="region of interest" description="Disordered" evidence="1">
    <location>
        <begin position="178"/>
        <end position="203"/>
    </location>
</feature>